<gene>
    <name evidence="2" type="ORF">WA1_00065</name>
</gene>
<dbReference type="NCBIfam" id="TIGR01764">
    <property type="entry name" value="excise"/>
    <property type="match status" value="1"/>
</dbReference>
<protein>
    <submittedName>
        <fullName evidence="2">Excisionase</fullName>
    </submittedName>
</protein>
<reference evidence="2 3" key="1">
    <citation type="journal article" date="2013" name="Genome Biol. Evol.">
        <title>Genomes of Stigonematalean cyanobacteria (subsection V) and the evolution of oxygenic photosynthesis from prokaryotes to plastids.</title>
        <authorList>
            <person name="Dagan T."/>
            <person name="Roettger M."/>
            <person name="Stucken K."/>
            <person name="Landan G."/>
            <person name="Koch R."/>
            <person name="Major P."/>
            <person name="Gould S.B."/>
            <person name="Goremykin V.V."/>
            <person name="Rippka R."/>
            <person name="Tandeau de Marsac N."/>
            <person name="Gugger M."/>
            <person name="Lockhart P.J."/>
            <person name="Allen J.F."/>
            <person name="Brune I."/>
            <person name="Maus I."/>
            <person name="Puhler A."/>
            <person name="Martin W.F."/>
        </authorList>
    </citation>
    <scope>NUCLEOTIDE SEQUENCE [LARGE SCALE GENOMIC DNA]</scope>
    <source>
        <strain evidence="2 3">PCC 7110</strain>
    </source>
</reference>
<sequence length="155" mass="17585">MKLDLRKSLDTVLPTDEEVAVAQASCEKLAKHLQNPQANRTIKLMQSNTEETIVIPESAFCQLVEILAQMAKGNAVKLHPIRHELEVYEAADILGVSRAYVIGLLESGKIPYRMEGTSRRMRCQDVLDYKKRNDEERRKILDDLAAEAQELNMGY</sequence>
<dbReference type="Proteomes" id="UP000076925">
    <property type="component" value="Unassembled WGS sequence"/>
</dbReference>
<dbReference type="GO" id="GO:0003677">
    <property type="term" value="F:DNA binding"/>
    <property type="evidence" value="ECO:0007669"/>
    <property type="project" value="InterPro"/>
</dbReference>
<proteinExistence type="predicted"/>
<evidence type="ECO:0000313" key="2">
    <source>
        <dbReference type="EMBL" id="KYC43608.1"/>
    </source>
</evidence>
<evidence type="ECO:0000259" key="1">
    <source>
        <dbReference type="Pfam" id="PF12728"/>
    </source>
</evidence>
<dbReference type="Pfam" id="PF12728">
    <property type="entry name" value="HTH_17"/>
    <property type="match status" value="1"/>
</dbReference>
<comment type="caution">
    <text evidence="2">The sequence shown here is derived from an EMBL/GenBank/DDBJ whole genome shotgun (WGS) entry which is preliminary data.</text>
</comment>
<organism evidence="2 3">
    <name type="scientific">Scytonema hofmannii PCC 7110</name>
    <dbReference type="NCBI Taxonomy" id="128403"/>
    <lineage>
        <taxon>Bacteria</taxon>
        <taxon>Bacillati</taxon>
        <taxon>Cyanobacteriota</taxon>
        <taxon>Cyanophyceae</taxon>
        <taxon>Nostocales</taxon>
        <taxon>Scytonemataceae</taxon>
        <taxon>Scytonema</taxon>
    </lineage>
</organism>
<accession>A0A139XFZ3</accession>
<evidence type="ECO:0000313" key="3">
    <source>
        <dbReference type="Proteomes" id="UP000076925"/>
    </source>
</evidence>
<dbReference type="AlphaFoldDB" id="A0A139XFZ3"/>
<feature type="domain" description="Helix-turn-helix" evidence="1">
    <location>
        <begin position="89"/>
        <end position="133"/>
    </location>
</feature>
<dbReference type="EMBL" id="ANNX02000012">
    <property type="protein sequence ID" value="KYC43608.1"/>
    <property type="molecule type" value="Genomic_DNA"/>
</dbReference>
<name>A0A139XFZ3_9CYAN</name>
<dbReference type="InterPro" id="IPR041657">
    <property type="entry name" value="HTH_17"/>
</dbReference>
<dbReference type="STRING" id="128403.WA1_00065"/>
<keyword evidence="3" id="KW-1185">Reference proteome</keyword>
<dbReference type="RefSeq" id="WP_017742278.1">
    <property type="nucleotide sequence ID" value="NZ_KQ976354.1"/>
</dbReference>
<dbReference type="OrthoDB" id="26212at2"/>
<dbReference type="InterPro" id="IPR010093">
    <property type="entry name" value="SinI_DNA-bd"/>
</dbReference>